<evidence type="ECO:0000313" key="3">
    <source>
        <dbReference type="Proteomes" id="UP000184221"/>
    </source>
</evidence>
<proteinExistence type="predicted"/>
<protein>
    <recommendedName>
        <fullName evidence="4">Lysozyme inhibitor LprI N-terminal domain-containing protein</fullName>
    </recommendedName>
</protein>
<keyword evidence="1" id="KW-0732">Signal</keyword>
<dbReference type="Proteomes" id="UP000184221">
    <property type="component" value="Unassembled WGS sequence"/>
</dbReference>
<organism evidence="2 3">
    <name type="scientific">Marivita hallyeonensis</name>
    <dbReference type="NCBI Taxonomy" id="996342"/>
    <lineage>
        <taxon>Bacteria</taxon>
        <taxon>Pseudomonadati</taxon>
        <taxon>Pseudomonadota</taxon>
        <taxon>Alphaproteobacteria</taxon>
        <taxon>Rhodobacterales</taxon>
        <taxon>Roseobacteraceae</taxon>
        <taxon>Marivita</taxon>
    </lineage>
</organism>
<dbReference type="OrthoDB" id="7866682at2"/>
<dbReference type="STRING" id="996342.SAMN05443551_0027"/>
<evidence type="ECO:0000313" key="2">
    <source>
        <dbReference type="EMBL" id="SHI05939.1"/>
    </source>
</evidence>
<feature type="signal peptide" evidence="1">
    <location>
        <begin position="1"/>
        <end position="25"/>
    </location>
</feature>
<keyword evidence="3" id="KW-1185">Reference proteome</keyword>
<evidence type="ECO:0000256" key="1">
    <source>
        <dbReference type="SAM" id="SignalP"/>
    </source>
</evidence>
<gene>
    <name evidence="2" type="ORF">SAMN05443551_0027</name>
</gene>
<sequence length="162" mass="17659">MFAVFMRWRKTASALLCILSSSASADVNLVAADACLAARLVQQQNPASCVDEAHQRCLTTPDDMTASAVLCYNQAREAWRIGISAEMERIAETADDRIAAIAGVELKYDLLANLMQCDRMEELAKVGSEATGNQIARQRAQCEASASGLAYLRVKMRAQSLR</sequence>
<reference evidence="2 3" key="1">
    <citation type="submission" date="2016-11" db="EMBL/GenBank/DDBJ databases">
        <authorList>
            <person name="Jaros S."/>
            <person name="Januszkiewicz K."/>
            <person name="Wedrychowicz H."/>
        </authorList>
    </citation>
    <scope>NUCLEOTIDE SEQUENCE [LARGE SCALE GENOMIC DNA]</scope>
    <source>
        <strain evidence="2 3">DSM 29431</strain>
    </source>
</reference>
<accession>A0A1M5Y1X1</accession>
<dbReference type="AlphaFoldDB" id="A0A1M5Y1X1"/>
<dbReference type="EMBL" id="FQXC01000010">
    <property type="protein sequence ID" value="SHI05939.1"/>
    <property type="molecule type" value="Genomic_DNA"/>
</dbReference>
<name>A0A1M5Y1X1_9RHOB</name>
<feature type="chain" id="PRO_5012160801" description="Lysozyme inhibitor LprI N-terminal domain-containing protein" evidence="1">
    <location>
        <begin position="26"/>
        <end position="162"/>
    </location>
</feature>
<evidence type="ECO:0008006" key="4">
    <source>
        <dbReference type="Google" id="ProtNLM"/>
    </source>
</evidence>